<evidence type="ECO:0000256" key="3">
    <source>
        <dbReference type="ARBA" id="ARBA00016672"/>
    </source>
</evidence>
<reference evidence="9 10" key="1">
    <citation type="journal article" date="2018" name="Plant J.">
        <title>Genome sequences of Chlorella sorokiniana UTEX 1602 and Micractinium conductrix SAG 241.80: implications to maltose excretion by a green alga.</title>
        <authorList>
            <person name="Arriola M.B."/>
            <person name="Velmurugan N."/>
            <person name="Zhang Y."/>
            <person name="Plunkett M.H."/>
            <person name="Hondzo H."/>
            <person name="Barney B.M."/>
        </authorList>
    </citation>
    <scope>NUCLEOTIDE SEQUENCE [LARGE SCALE GENOMIC DNA]</scope>
    <source>
        <strain evidence="10">UTEX 1602</strain>
    </source>
</reference>
<protein>
    <recommendedName>
        <fullName evidence="3">DNA-directed RNA polymerase III subunit RPC9</fullName>
    </recommendedName>
</protein>
<dbReference type="STRING" id="3076.A0A2P6TF69"/>
<evidence type="ECO:0000256" key="1">
    <source>
        <dbReference type="ARBA" id="ARBA00004123"/>
    </source>
</evidence>
<dbReference type="InterPro" id="IPR005574">
    <property type="entry name" value="Rpb4/RPC9"/>
</dbReference>
<dbReference type="GO" id="GO:0006384">
    <property type="term" value="P:transcription initiation at RNA polymerase III promoter"/>
    <property type="evidence" value="ECO:0007669"/>
    <property type="project" value="InterPro"/>
</dbReference>
<dbReference type="InterPro" id="IPR034081">
    <property type="entry name" value="R3H_AAA"/>
</dbReference>
<organism evidence="9 10">
    <name type="scientific">Chlorella sorokiniana</name>
    <name type="common">Freshwater green alga</name>
    <dbReference type="NCBI Taxonomy" id="3076"/>
    <lineage>
        <taxon>Eukaryota</taxon>
        <taxon>Viridiplantae</taxon>
        <taxon>Chlorophyta</taxon>
        <taxon>core chlorophytes</taxon>
        <taxon>Trebouxiophyceae</taxon>
        <taxon>Chlorellales</taxon>
        <taxon>Chlorellaceae</taxon>
        <taxon>Chlorella clade</taxon>
        <taxon>Chlorella</taxon>
    </lineage>
</organism>
<dbReference type="SUPFAM" id="SSF47819">
    <property type="entry name" value="HRDC-like"/>
    <property type="match status" value="1"/>
</dbReference>
<accession>A0A2P6TF69</accession>
<dbReference type="PANTHER" id="PTHR15561">
    <property type="entry name" value="CALCITONIN GENE-RELATED PEPTIDE-RECEPTOR COMPONENT PROTEIN"/>
    <property type="match status" value="1"/>
</dbReference>
<evidence type="ECO:0000313" key="9">
    <source>
        <dbReference type="EMBL" id="PRW32610.1"/>
    </source>
</evidence>
<dbReference type="InterPro" id="IPR038846">
    <property type="entry name" value="RPC9"/>
</dbReference>
<dbReference type="GO" id="GO:0005666">
    <property type="term" value="C:RNA polymerase III complex"/>
    <property type="evidence" value="ECO:0007669"/>
    <property type="project" value="InterPro"/>
</dbReference>
<gene>
    <name evidence="9" type="ORF">C2E21_8255</name>
</gene>
<dbReference type="Gene3D" id="1.20.1250.40">
    <property type="match status" value="1"/>
</dbReference>
<comment type="subcellular location">
    <subcellularLocation>
        <location evidence="1">Nucleus</location>
    </subcellularLocation>
</comment>
<dbReference type="PANTHER" id="PTHR15561:SF0">
    <property type="entry name" value="DNA-DIRECTED RNA POLYMERASE III SUBUNIT RPC9"/>
    <property type="match status" value="1"/>
</dbReference>
<evidence type="ECO:0000256" key="5">
    <source>
        <dbReference type="ARBA" id="ARBA00023163"/>
    </source>
</evidence>
<dbReference type="CDD" id="cd02645">
    <property type="entry name" value="R3H_AAA"/>
    <property type="match status" value="1"/>
</dbReference>
<dbReference type="Pfam" id="PF03874">
    <property type="entry name" value="RNA_pol_Rpb4"/>
    <property type="match status" value="1"/>
</dbReference>
<dbReference type="GO" id="GO:0000166">
    <property type="term" value="F:nucleotide binding"/>
    <property type="evidence" value="ECO:0007669"/>
    <property type="project" value="InterPro"/>
</dbReference>
<feature type="region of interest" description="Disordered" evidence="7">
    <location>
        <begin position="54"/>
        <end position="73"/>
    </location>
</feature>
<comment type="similarity">
    <text evidence="2">Belongs to the eukaryotic RPC9 RNA polymerase subunit family.</text>
</comment>
<keyword evidence="6" id="KW-0539">Nucleus</keyword>
<sequence length="509" mass="53859">MLNTKNADGSWIKGAAKAAGIPVYSIKAASLGNLVRAVRTLLGIDPSPGALFTDGEAPAAADPRSKGSNSRTLRAETSIALAEMASGGGSSGGGSKAANQRDALEEARLAVEQIVIPQLQPVELLPRDADTIDLQVQLVQSAGLPYEVVGSPTSLRLRVLPPAWANAADTTAGAGSVAAPGRAAEAAAPVVEGAKQKEYWHQLSSLRPTSLGTYPIRFSSKVQPQTQYNSFSSPMRLGGGYHVRIYSSGRSHIGDAVVKLFHPGTQEPCSLGEWRRSVAPPAQRPEPGVLAALQQRPVLRVSGATDELKHETAAELGIRLVLRVYGRRASGSNELLACPAGSRCTCKGDHTFELLSRSEAPSGPPPIATLSQSLAAAAGPAAARPAQRMKIVEENLGLLSNDEVLAVLKDREADKQPVVSRATPSEIQAYTALLDHSSGSFKDREALQAFIDGVKPYGLTRSEIVQLINHRPPSVVEIFLCIEDCEERFSEQQIEELLSLVHTHLGTAA</sequence>
<evidence type="ECO:0000256" key="4">
    <source>
        <dbReference type="ARBA" id="ARBA00022478"/>
    </source>
</evidence>
<dbReference type="Proteomes" id="UP000239899">
    <property type="component" value="Unassembled WGS sequence"/>
</dbReference>
<proteinExistence type="inferred from homology"/>
<keyword evidence="5" id="KW-0804">Transcription</keyword>
<feature type="domain" description="RNA polymerase Rpb4/RPC9 core" evidence="8">
    <location>
        <begin position="391"/>
        <end position="508"/>
    </location>
</feature>
<dbReference type="SMART" id="SM00657">
    <property type="entry name" value="RPOL4c"/>
    <property type="match status" value="1"/>
</dbReference>
<dbReference type="InterPro" id="IPR038324">
    <property type="entry name" value="Rpb4/RPC9_sf"/>
</dbReference>
<dbReference type="OrthoDB" id="507928at2759"/>
<evidence type="ECO:0000259" key="8">
    <source>
        <dbReference type="SMART" id="SM00657"/>
    </source>
</evidence>
<evidence type="ECO:0000256" key="6">
    <source>
        <dbReference type="ARBA" id="ARBA00023242"/>
    </source>
</evidence>
<evidence type="ECO:0000256" key="2">
    <source>
        <dbReference type="ARBA" id="ARBA00006898"/>
    </source>
</evidence>
<dbReference type="EMBL" id="LHPG02000019">
    <property type="protein sequence ID" value="PRW32610.1"/>
    <property type="molecule type" value="Genomic_DNA"/>
</dbReference>
<keyword evidence="10" id="KW-1185">Reference proteome</keyword>
<evidence type="ECO:0000256" key="7">
    <source>
        <dbReference type="SAM" id="MobiDB-lite"/>
    </source>
</evidence>
<keyword evidence="4" id="KW-0240">DNA-directed RNA polymerase</keyword>
<name>A0A2P6TF69_CHLSO</name>
<dbReference type="InterPro" id="IPR006590">
    <property type="entry name" value="RNA_pol_Rpb4/RPC9_core"/>
</dbReference>
<dbReference type="AlphaFoldDB" id="A0A2P6TF69"/>
<comment type="caution">
    <text evidence="9">The sequence shown here is derived from an EMBL/GenBank/DDBJ whole genome shotgun (WGS) entry which is preliminary data.</text>
</comment>
<evidence type="ECO:0000313" key="10">
    <source>
        <dbReference type="Proteomes" id="UP000239899"/>
    </source>
</evidence>
<dbReference type="InterPro" id="IPR010997">
    <property type="entry name" value="HRDC-like_sf"/>
</dbReference>